<gene>
    <name evidence="11" type="ORF">DIZ80_10355</name>
</gene>
<evidence type="ECO:0000256" key="2">
    <source>
        <dbReference type="ARBA" id="ARBA00022448"/>
    </source>
</evidence>
<evidence type="ECO:0000256" key="6">
    <source>
        <dbReference type="ARBA" id="ARBA00022989"/>
    </source>
</evidence>
<evidence type="ECO:0000259" key="10">
    <source>
        <dbReference type="Pfam" id="PF04290"/>
    </source>
</evidence>
<evidence type="ECO:0000256" key="5">
    <source>
        <dbReference type="ARBA" id="ARBA00022692"/>
    </source>
</evidence>
<evidence type="ECO:0000256" key="1">
    <source>
        <dbReference type="ARBA" id="ARBA00004429"/>
    </source>
</evidence>
<accession>A0A370DCM5</accession>
<comment type="subcellular location">
    <subcellularLocation>
        <location evidence="1 9">Cell inner membrane</location>
        <topology evidence="1 9">Multi-pass membrane protein</topology>
    </subcellularLocation>
</comment>
<feature type="transmembrane region" description="Helical" evidence="9">
    <location>
        <begin position="100"/>
        <end position="119"/>
    </location>
</feature>
<evidence type="ECO:0000313" key="12">
    <source>
        <dbReference type="Proteomes" id="UP000254266"/>
    </source>
</evidence>
<evidence type="ECO:0000256" key="7">
    <source>
        <dbReference type="ARBA" id="ARBA00023136"/>
    </source>
</evidence>
<comment type="function">
    <text evidence="9">Part of the tripartite ATP-independent periplasmic (TRAP) transport system.</text>
</comment>
<dbReference type="AlphaFoldDB" id="A0A370DCM5"/>
<dbReference type="Proteomes" id="UP000254266">
    <property type="component" value="Unassembled WGS sequence"/>
</dbReference>
<evidence type="ECO:0000313" key="11">
    <source>
        <dbReference type="EMBL" id="RDH82672.1"/>
    </source>
</evidence>
<evidence type="ECO:0000256" key="9">
    <source>
        <dbReference type="RuleBase" id="RU369079"/>
    </source>
</evidence>
<evidence type="ECO:0000256" key="3">
    <source>
        <dbReference type="ARBA" id="ARBA00022475"/>
    </source>
</evidence>
<dbReference type="GO" id="GO:0015740">
    <property type="term" value="P:C4-dicarboxylate transport"/>
    <property type="evidence" value="ECO:0007669"/>
    <property type="project" value="TreeGrafter"/>
</dbReference>
<keyword evidence="2 9" id="KW-0813">Transport</keyword>
<reference evidence="11 12" key="1">
    <citation type="journal article" date="2018" name="ISME J.">
        <title>Endosymbiont genomes yield clues of tubeworm success.</title>
        <authorList>
            <person name="Li Y."/>
            <person name="Liles M.R."/>
            <person name="Halanych K.M."/>
        </authorList>
    </citation>
    <scope>NUCLEOTIDE SEQUENCE [LARGE SCALE GENOMIC DNA]</scope>
    <source>
        <strain evidence="11">A1464</strain>
    </source>
</reference>
<dbReference type="EMBL" id="QFXC01000011">
    <property type="protein sequence ID" value="RDH82672.1"/>
    <property type="molecule type" value="Genomic_DNA"/>
</dbReference>
<sequence length="161" mass="18372">MGCGKIIQKTIIEWISRLEDIIVYFLLSAILIFAVLQIIFRNFFDSGFVWGDSLLRILVLWLGLAGAILASRNDKQISIDVLYPYVPDNYKKTVQKINHFFAAAICLIISYYSLLFVNLEYQDSTMAFESVPAWLTESVIPVGFALMGIKYIAKLFKKSKI</sequence>
<dbReference type="InterPro" id="IPR055348">
    <property type="entry name" value="DctQ"/>
</dbReference>
<keyword evidence="3" id="KW-1003">Cell membrane</keyword>
<comment type="subunit">
    <text evidence="9">The complex comprises the extracytoplasmic solute receptor protein and the two transmembrane proteins.</text>
</comment>
<organism evidence="11 12">
    <name type="scientific">endosymbiont of Galathealinum brachiosum</name>
    <dbReference type="NCBI Taxonomy" id="2200906"/>
    <lineage>
        <taxon>Bacteria</taxon>
        <taxon>Pseudomonadati</taxon>
        <taxon>Pseudomonadota</taxon>
        <taxon>Gammaproteobacteria</taxon>
        <taxon>sulfur-oxidizing symbionts</taxon>
    </lineage>
</organism>
<proteinExistence type="inferred from homology"/>
<evidence type="ECO:0000256" key="8">
    <source>
        <dbReference type="ARBA" id="ARBA00038436"/>
    </source>
</evidence>
<feature type="transmembrane region" description="Helical" evidence="9">
    <location>
        <begin position="53"/>
        <end position="70"/>
    </location>
</feature>
<keyword evidence="4 9" id="KW-0997">Cell inner membrane</keyword>
<keyword evidence="12" id="KW-1185">Reference proteome</keyword>
<feature type="domain" description="Tripartite ATP-independent periplasmic transporters DctQ component" evidence="10">
    <location>
        <begin position="31"/>
        <end position="157"/>
    </location>
</feature>
<protein>
    <recommendedName>
        <fullName evidence="9">TRAP transporter small permease protein</fullName>
    </recommendedName>
</protein>
<dbReference type="Pfam" id="PF04290">
    <property type="entry name" value="DctQ"/>
    <property type="match status" value="1"/>
</dbReference>
<feature type="transmembrane region" description="Helical" evidence="9">
    <location>
        <begin position="131"/>
        <end position="153"/>
    </location>
</feature>
<dbReference type="InterPro" id="IPR007387">
    <property type="entry name" value="TRAP_DctQ"/>
</dbReference>
<keyword evidence="7 9" id="KW-0472">Membrane</keyword>
<feature type="transmembrane region" description="Helical" evidence="9">
    <location>
        <begin position="21"/>
        <end position="41"/>
    </location>
</feature>
<comment type="caution">
    <text evidence="11">The sequence shown here is derived from an EMBL/GenBank/DDBJ whole genome shotgun (WGS) entry which is preliminary data.</text>
</comment>
<keyword evidence="6 9" id="KW-1133">Transmembrane helix</keyword>
<dbReference type="PANTHER" id="PTHR35011">
    <property type="entry name" value="2,3-DIKETO-L-GULONATE TRAP TRANSPORTER SMALL PERMEASE PROTEIN YIAM"/>
    <property type="match status" value="1"/>
</dbReference>
<evidence type="ECO:0000256" key="4">
    <source>
        <dbReference type="ARBA" id="ARBA00022519"/>
    </source>
</evidence>
<dbReference type="GO" id="GO:0022857">
    <property type="term" value="F:transmembrane transporter activity"/>
    <property type="evidence" value="ECO:0007669"/>
    <property type="project" value="UniProtKB-UniRule"/>
</dbReference>
<name>A0A370DCM5_9GAMM</name>
<keyword evidence="5 9" id="KW-0812">Transmembrane</keyword>
<dbReference type="PANTHER" id="PTHR35011:SF2">
    <property type="entry name" value="2,3-DIKETO-L-GULONATE TRAP TRANSPORTER SMALL PERMEASE PROTEIN YIAM"/>
    <property type="match status" value="1"/>
</dbReference>
<dbReference type="GO" id="GO:0005886">
    <property type="term" value="C:plasma membrane"/>
    <property type="evidence" value="ECO:0007669"/>
    <property type="project" value="UniProtKB-SubCell"/>
</dbReference>
<comment type="similarity">
    <text evidence="8 9">Belongs to the TRAP transporter small permease family.</text>
</comment>